<dbReference type="CDD" id="cd12183">
    <property type="entry name" value="LDH_like_2"/>
    <property type="match status" value="1"/>
</dbReference>
<keyword evidence="3" id="KW-0520">NAD</keyword>
<dbReference type="InterPro" id="IPR006139">
    <property type="entry name" value="D-isomer_2_OHA_DH_cat_dom"/>
</dbReference>
<comment type="similarity">
    <text evidence="1 4">Belongs to the D-isomer specific 2-hydroxyacid dehydrogenase family.</text>
</comment>
<dbReference type="PROSITE" id="PS00065">
    <property type="entry name" value="D_2_HYDROXYACID_DH_1"/>
    <property type="match status" value="1"/>
</dbReference>
<sequence length="387" mass="42448">MHCRVVQFQQREPTHNVPVASLSRISRLPISSTQSPCLHFARALSRSTAPSGRPTKITFFSSKEYEIDSFNRCKNDKVEFDYHETKLQPSTVALAKGSDAICLVVNDKADAETLKKVKEAGIKLLALRCAGADNVDLKKAHELGITVVSVPQYSPDAVAEFAVGMMLTVIRKFHKSYNRVRENNFSLEGLLGFNIKERTIGVIGTGAIGLRVARILSHGFGAKVIGYDPFINEELKNDPKFTYVSFDDLLAQADIITLHSPLLPSTKHLINGETIAKMKEGVVLINTSRGGLVDSKALVEGLKSKKLSAAGLDVYEKEARYFFQDKSQSVIQDDVLARLLGFNNVFISGHQAFLTKEALTSIAKTTLDNVNAVVNGEDCPNVLKAPK</sequence>
<dbReference type="Gene3D" id="3.40.50.720">
    <property type="entry name" value="NAD(P)-binding Rossmann-like Domain"/>
    <property type="match status" value="2"/>
</dbReference>
<evidence type="ECO:0000256" key="1">
    <source>
        <dbReference type="ARBA" id="ARBA00005854"/>
    </source>
</evidence>
<dbReference type="PROSITE" id="PS00670">
    <property type="entry name" value="D_2_HYDROXYACID_DH_2"/>
    <property type="match status" value="1"/>
</dbReference>
<gene>
    <name evidence="7" type="ORF">M407DRAFT_26245</name>
</gene>
<evidence type="ECO:0000256" key="4">
    <source>
        <dbReference type="RuleBase" id="RU003719"/>
    </source>
</evidence>
<dbReference type="EMBL" id="KN823063">
    <property type="protein sequence ID" value="KIO24338.1"/>
    <property type="molecule type" value="Genomic_DNA"/>
</dbReference>
<dbReference type="PANTHER" id="PTHR43026:SF1">
    <property type="entry name" value="2-HYDROXYACID DEHYDROGENASE HOMOLOG 1-RELATED"/>
    <property type="match status" value="1"/>
</dbReference>
<dbReference type="SUPFAM" id="SSF51735">
    <property type="entry name" value="NAD(P)-binding Rossmann-fold domains"/>
    <property type="match status" value="1"/>
</dbReference>
<evidence type="ECO:0000259" key="5">
    <source>
        <dbReference type="Pfam" id="PF00389"/>
    </source>
</evidence>
<evidence type="ECO:0008006" key="9">
    <source>
        <dbReference type="Google" id="ProtNLM"/>
    </source>
</evidence>
<dbReference type="InterPro" id="IPR058205">
    <property type="entry name" value="D-LDH-like"/>
</dbReference>
<feature type="domain" description="D-isomer specific 2-hydroxyacid dehydrogenase catalytic" evidence="5">
    <location>
        <begin position="59"/>
        <end position="383"/>
    </location>
</feature>
<keyword evidence="8" id="KW-1185">Reference proteome</keyword>
<reference evidence="7 8" key="1">
    <citation type="submission" date="2014-04" db="EMBL/GenBank/DDBJ databases">
        <authorList>
            <consortium name="DOE Joint Genome Institute"/>
            <person name="Kuo A."/>
            <person name="Girlanda M."/>
            <person name="Perotto S."/>
            <person name="Kohler A."/>
            <person name="Nagy L.G."/>
            <person name="Floudas D."/>
            <person name="Copeland A."/>
            <person name="Barry K.W."/>
            <person name="Cichocki N."/>
            <person name="Veneault-Fourrey C."/>
            <person name="LaButti K."/>
            <person name="Lindquist E.A."/>
            <person name="Lipzen A."/>
            <person name="Lundell T."/>
            <person name="Morin E."/>
            <person name="Murat C."/>
            <person name="Sun H."/>
            <person name="Tunlid A."/>
            <person name="Henrissat B."/>
            <person name="Grigoriev I.V."/>
            <person name="Hibbett D.S."/>
            <person name="Martin F."/>
            <person name="Nordberg H.P."/>
            <person name="Cantor M.N."/>
            <person name="Hua S.X."/>
        </authorList>
    </citation>
    <scope>NUCLEOTIDE SEQUENCE [LARGE SCALE GENOMIC DNA]</scope>
    <source>
        <strain evidence="7 8">MUT 4182</strain>
    </source>
</reference>
<dbReference type="AlphaFoldDB" id="A0A0C3KSE3"/>
<name>A0A0C3KSE3_9AGAM</name>
<dbReference type="Proteomes" id="UP000054248">
    <property type="component" value="Unassembled WGS sequence"/>
</dbReference>
<evidence type="ECO:0000259" key="6">
    <source>
        <dbReference type="Pfam" id="PF02826"/>
    </source>
</evidence>
<evidence type="ECO:0000313" key="7">
    <source>
        <dbReference type="EMBL" id="KIO24338.1"/>
    </source>
</evidence>
<protein>
    <recommendedName>
        <fullName evidence="9">D-lactate dehydrogenase</fullName>
    </recommendedName>
</protein>
<organism evidence="7 8">
    <name type="scientific">Tulasnella calospora MUT 4182</name>
    <dbReference type="NCBI Taxonomy" id="1051891"/>
    <lineage>
        <taxon>Eukaryota</taxon>
        <taxon>Fungi</taxon>
        <taxon>Dikarya</taxon>
        <taxon>Basidiomycota</taxon>
        <taxon>Agaricomycotina</taxon>
        <taxon>Agaricomycetes</taxon>
        <taxon>Cantharellales</taxon>
        <taxon>Tulasnellaceae</taxon>
        <taxon>Tulasnella</taxon>
    </lineage>
</organism>
<dbReference type="InterPro" id="IPR029752">
    <property type="entry name" value="D-isomer_DH_CS1"/>
</dbReference>
<accession>A0A0C3KSE3</accession>
<evidence type="ECO:0000256" key="3">
    <source>
        <dbReference type="ARBA" id="ARBA00023027"/>
    </source>
</evidence>
<dbReference type="SUPFAM" id="SSF52283">
    <property type="entry name" value="Formate/glycerate dehydrogenase catalytic domain-like"/>
    <property type="match status" value="1"/>
</dbReference>
<keyword evidence="2 4" id="KW-0560">Oxidoreductase</keyword>
<reference evidence="8" key="2">
    <citation type="submission" date="2015-01" db="EMBL/GenBank/DDBJ databases">
        <title>Evolutionary Origins and Diversification of the Mycorrhizal Mutualists.</title>
        <authorList>
            <consortium name="DOE Joint Genome Institute"/>
            <consortium name="Mycorrhizal Genomics Consortium"/>
            <person name="Kohler A."/>
            <person name="Kuo A."/>
            <person name="Nagy L.G."/>
            <person name="Floudas D."/>
            <person name="Copeland A."/>
            <person name="Barry K.W."/>
            <person name="Cichocki N."/>
            <person name="Veneault-Fourrey C."/>
            <person name="LaButti K."/>
            <person name="Lindquist E.A."/>
            <person name="Lipzen A."/>
            <person name="Lundell T."/>
            <person name="Morin E."/>
            <person name="Murat C."/>
            <person name="Riley R."/>
            <person name="Ohm R."/>
            <person name="Sun H."/>
            <person name="Tunlid A."/>
            <person name="Henrissat B."/>
            <person name="Grigoriev I.V."/>
            <person name="Hibbett D.S."/>
            <person name="Martin F."/>
        </authorList>
    </citation>
    <scope>NUCLEOTIDE SEQUENCE [LARGE SCALE GENOMIC DNA]</scope>
    <source>
        <strain evidence="8">MUT 4182</strain>
    </source>
</reference>
<dbReference type="OrthoDB" id="298012at2759"/>
<dbReference type="GO" id="GO:0016616">
    <property type="term" value="F:oxidoreductase activity, acting on the CH-OH group of donors, NAD or NADP as acceptor"/>
    <property type="evidence" value="ECO:0007669"/>
    <property type="project" value="InterPro"/>
</dbReference>
<dbReference type="InterPro" id="IPR029753">
    <property type="entry name" value="D-isomer_DH_CS"/>
</dbReference>
<dbReference type="Pfam" id="PF02826">
    <property type="entry name" value="2-Hacid_dh_C"/>
    <property type="match status" value="1"/>
</dbReference>
<dbReference type="InterPro" id="IPR006140">
    <property type="entry name" value="D-isomer_DH_NAD-bd"/>
</dbReference>
<dbReference type="Pfam" id="PF00389">
    <property type="entry name" value="2-Hacid_dh"/>
    <property type="match status" value="1"/>
</dbReference>
<dbReference type="STRING" id="1051891.A0A0C3KSE3"/>
<evidence type="ECO:0000256" key="2">
    <source>
        <dbReference type="ARBA" id="ARBA00023002"/>
    </source>
</evidence>
<dbReference type="HOGENOM" id="CLU_019796_1_1_1"/>
<dbReference type="PANTHER" id="PTHR43026">
    <property type="entry name" value="2-HYDROXYACID DEHYDROGENASE HOMOLOG 1-RELATED"/>
    <property type="match status" value="1"/>
</dbReference>
<dbReference type="InterPro" id="IPR036291">
    <property type="entry name" value="NAD(P)-bd_dom_sf"/>
</dbReference>
<evidence type="ECO:0000313" key="8">
    <source>
        <dbReference type="Proteomes" id="UP000054248"/>
    </source>
</evidence>
<dbReference type="PROSITE" id="PS00671">
    <property type="entry name" value="D_2_HYDROXYACID_DH_3"/>
    <property type="match status" value="1"/>
</dbReference>
<feature type="domain" description="D-isomer specific 2-hydroxyacid dehydrogenase NAD-binding" evidence="6">
    <location>
        <begin position="163"/>
        <end position="352"/>
    </location>
</feature>
<proteinExistence type="inferred from homology"/>
<dbReference type="GO" id="GO:0051287">
    <property type="term" value="F:NAD binding"/>
    <property type="evidence" value="ECO:0007669"/>
    <property type="project" value="InterPro"/>
</dbReference>